<dbReference type="NCBIfam" id="TIGR00174">
    <property type="entry name" value="miaA"/>
    <property type="match status" value="1"/>
</dbReference>
<dbReference type="PANTHER" id="PTHR11088:SF60">
    <property type="entry name" value="TRNA DIMETHYLALLYLTRANSFERASE"/>
    <property type="match status" value="1"/>
</dbReference>
<sequence>MAIDPQQADKIHPNNHRRVIRALEIYETTGMTMSQYQQSQRHQALYDVHWVGLEMQRQVLYHRINLRVDQMIARGLVNEVKQLYDQGLEDCQSMKGIGYKEFIPYFRGEISFEKALDLLKRNSRRYAKRQYTWFKNKLDIPWYCIDPHAVPQSFSIIFADLAGIFLKK</sequence>
<keyword evidence="10" id="KW-1185">Reference proteome</keyword>
<evidence type="ECO:0000256" key="1">
    <source>
        <dbReference type="ARBA" id="ARBA00001946"/>
    </source>
</evidence>
<evidence type="ECO:0000256" key="2">
    <source>
        <dbReference type="ARBA" id="ARBA00022679"/>
    </source>
</evidence>
<keyword evidence="5" id="KW-0460">Magnesium</keyword>
<keyword evidence="4 8" id="KW-0067">ATP-binding</keyword>
<evidence type="ECO:0000256" key="8">
    <source>
        <dbReference type="RuleBase" id="RU003785"/>
    </source>
</evidence>
<evidence type="ECO:0000256" key="5">
    <source>
        <dbReference type="ARBA" id="ARBA00022842"/>
    </source>
</evidence>
<dbReference type="Gene3D" id="1.10.287.890">
    <property type="entry name" value="Crystal structure of tRNA isopentenylpyrophosphate transferase (bh2366) domain"/>
    <property type="match status" value="1"/>
</dbReference>
<dbReference type="Gene3D" id="1.10.20.140">
    <property type="match status" value="1"/>
</dbReference>
<evidence type="ECO:0000256" key="7">
    <source>
        <dbReference type="RuleBase" id="RU003784"/>
    </source>
</evidence>
<evidence type="ECO:0000313" key="10">
    <source>
        <dbReference type="Proteomes" id="UP001228376"/>
    </source>
</evidence>
<reference evidence="9 10" key="1">
    <citation type="submission" date="2023-10" db="EMBL/GenBank/DDBJ databases">
        <title>179-bfca-hs.</title>
        <authorList>
            <person name="Miliotis G."/>
            <person name="Sengupta P."/>
            <person name="Hameed A."/>
            <person name="Chuvochina M."/>
            <person name="Mcdonagh F."/>
            <person name="Simpson A.C."/>
            <person name="Singh N.K."/>
            <person name="Rekha P.D."/>
            <person name="Raman K."/>
            <person name="Hugenholtz P."/>
            <person name="Venkateswaran K."/>
        </authorList>
    </citation>
    <scope>NUCLEOTIDE SEQUENCE [LARGE SCALE GENOMIC DNA]</scope>
    <source>
        <strain evidence="9 10">179-BFC-A-HS</strain>
    </source>
</reference>
<dbReference type="InterPro" id="IPR018022">
    <property type="entry name" value="IPT"/>
</dbReference>
<evidence type="ECO:0000256" key="3">
    <source>
        <dbReference type="ARBA" id="ARBA00022741"/>
    </source>
</evidence>
<protein>
    <recommendedName>
        <fullName evidence="6">tRNA dimethylallyltransferase</fullName>
        <ecNumber evidence="6">2.5.1.75</ecNumber>
    </recommendedName>
</protein>
<comment type="similarity">
    <text evidence="8">Belongs to the IPP transferase family.</text>
</comment>
<dbReference type="PANTHER" id="PTHR11088">
    <property type="entry name" value="TRNA DIMETHYLALLYLTRANSFERASE"/>
    <property type="match status" value="1"/>
</dbReference>
<keyword evidence="2 8" id="KW-0808">Transferase</keyword>
<comment type="catalytic activity">
    <reaction evidence="6">
        <text>adenosine(37) in tRNA + dimethylallyl diphosphate = N(6)-dimethylallyladenosine(37) in tRNA + diphosphate</text>
        <dbReference type="Rhea" id="RHEA:26482"/>
        <dbReference type="Rhea" id="RHEA-COMP:10162"/>
        <dbReference type="Rhea" id="RHEA-COMP:10375"/>
        <dbReference type="ChEBI" id="CHEBI:33019"/>
        <dbReference type="ChEBI" id="CHEBI:57623"/>
        <dbReference type="ChEBI" id="CHEBI:74411"/>
        <dbReference type="ChEBI" id="CHEBI:74415"/>
        <dbReference type="EC" id="2.5.1.75"/>
    </reaction>
</comment>
<dbReference type="InterPro" id="IPR039657">
    <property type="entry name" value="Dimethylallyltransferase"/>
</dbReference>
<proteinExistence type="inferred from homology"/>
<organism evidence="9 10">
    <name type="scientific">Tigheibacillus jepli</name>
    <dbReference type="NCBI Taxonomy" id="3035914"/>
    <lineage>
        <taxon>Bacteria</taxon>
        <taxon>Bacillati</taxon>
        <taxon>Bacillota</taxon>
        <taxon>Bacilli</taxon>
        <taxon>Bacillales</taxon>
        <taxon>Bacillaceae</taxon>
        <taxon>Tigheibacillus</taxon>
    </lineage>
</organism>
<dbReference type="EMBL" id="JAROCA020000001">
    <property type="protein sequence ID" value="MDY0405802.1"/>
    <property type="molecule type" value="Genomic_DNA"/>
</dbReference>
<comment type="cofactor">
    <cofactor evidence="1">
        <name>Mg(2+)</name>
        <dbReference type="ChEBI" id="CHEBI:18420"/>
    </cofactor>
</comment>
<evidence type="ECO:0000256" key="6">
    <source>
        <dbReference type="RuleBase" id="RU003783"/>
    </source>
</evidence>
<keyword evidence="3 8" id="KW-0547">Nucleotide-binding</keyword>
<dbReference type="GO" id="GO:0052381">
    <property type="term" value="F:tRNA dimethylallyltransferase activity"/>
    <property type="evidence" value="ECO:0007669"/>
    <property type="project" value="UniProtKB-EC"/>
</dbReference>
<dbReference type="Proteomes" id="UP001228376">
    <property type="component" value="Unassembled WGS sequence"/>
</dbReference>
<evidence type="ECO:0000256" key="4">
    <source>
        <dbReference type="ARBA" id="ARBA00022840"/>
    </source>
</evidence>
<dbReference type="EC" id="2.5.1.75" evidence="6"/>
<comment type="caution">
    <text evidence="9">The sequence shown here is derived from an EMBL/GenBank/DDBJ whole genome shotgun (WGS) entry which is preliminary data.</text>
</comment>
<gene>
    <name evidence="9" type="primary">miaA</name>
    <name evidence="9" type="ORF">P5G51_010720</name>
</gene>
<keyword evidence="6" id="KW-0819">tRNA processing</keyword>
<name>A0ABU5CHG7_9BACI</name>
<dbReference type="Pfam" id="PF01715">
    <property type="entry name" value="IPPT"/>
    <property type="match status" value="1"/>
</dbReference>
<accession>A0ABU5CHG7</accession>
<evidence type="ECO:0000313" key="9">
    <source>
        <dbReference type="EMBL" id="MDY0405802.1"/>
    </source>
</evidence>
<comment type="function">
    <text evidence="7">Catalyzes the transfer of a dimethylallyl group onto the adenine at position 37 in tRNAs that read codons beginning with uridine, leading to the formation of N6-(dimethylallyl)adenosine (i(6)A).</text>
</comment>